<reference evidence="1 2" key="1">
    <citation type="submission" date="2016-10" db="EMBL/GenBank/DDBJ databases">
        <authorList>
            <person name="de Groot N.N."/>
        </authorList>
    </citation>
    <scope>NUCLEOTIDE SEQUENCE [LARGE SCALE GENOMIC DNA]</scope>
    <source>
        <strain evidence="1 2">Nm22</strain>
    </source>
</reference>
<dbReference type="Proteomes" id="UP000199459">
    <property type="component" value="Unassembled WGS sequence"/>
</dbReference>
<name>A0A1H8E2W0_9PROT</name>
<proteinExistence type="predicted"/>
<organism evidence="1 2">
    <name type="scientific">Nitrosomonas marina</name>
    <dbReference type="NCBI Taxonomy" id="917"/>
    <lineage>
        <taxon>Bacteria</taxon>
        <taxon>Pseudomonadati</taxon>
        <taxon>Pseudomonadota</taxon>
        <taxon>Betaproteobacteria</taxon>
        <taxon>Nitrosomonadales</taxon>
        <taxon>Nitrosomonadaceae</taxon>
        <taxon>Nitrosomonas</taxon>
    </lineage>
</organism>
<dbReference type="AlphaFoldDB" id="A0A1H8E2W0"/>
<dbReference type="EMBL" id="FOCP01000008">
    <property type="protein sequence ID" value="SEN13921.1"/>
    <property type="molecule type" value="Genomic_DNA"/>
</dbReference>
<sequence length="81" mass="8836">MLDFHAVAVQALMNQEDFSPDLNAYEATMVPTAGYAHFEATYSGRKLIKIHPSGGTVDTNLDAYTDLKIKAIYQGIIGLTT</sequence>
<protein>
    <submittedName>
        <fullName evidence="1">Uncharacterized protein</fullName>
    </submittedName>
</protein>
<evidence type="ECO:0000313" key="2">
    <source>
        <dbReference type="Proteomes" id="UP000199459"/>
    </source>
</evidence>
<accession>A0A1H8E2W0</accession>
<gene>
    <name evidence="1" type="ORF">SAMN05216325_108105</name>
</gene>
<evidence type="ECO:0000313" key="1">
    <source>
        <dbReference type="EMBL" id="SEN13921.1"/>
    </source>
</evidence>